<dbReference type="InterPro" id="IPR038200">
    <property type="entry name" value="GW_dom_sf"/>
</dbReference>
<evidence type="ECO:0000259" key="6">
    <source>
        <dbReference type="SMART" id="SM00644"/>
    </source>
</evidence>
<dbReference type="InterPro" id="IPR002502">
    <property type="entry name" value="Amidase_domain"/>
</dbReference>
<keyword evidence="3" id="KW-0677">Repeat</keyword>
<feature type="chain" id="PRO_5042155262" evidence="5">
    <location>
        <begin position="25"/>
        <end position="891"/>
    </location>
</feature>
<feature type="signal peptide" evidence="5">
    <location>
        <begin position="1"/>
        <end position="24"/>
    </location>
</feature>
<gene>
    <name evidence="7" type="ORF">OL234_01535</name>
</gene>
<feature type="region of interest" description="Disordered" evidence="4">
    <location>
        <begin position="132"/>
        <end position="214"/>
    </location>
</feature>
<dbReference type="GO" id="GO:0008745">
    <property type="term" value="F:N-acetylmuramoyl-L-alanine amidase activity"/>
    <property type="evidence" value="ECO:0007669"/>
    <property type="project" value="InterPro"/>
</dbReference>
<dbReference type="SMART" id="SM00644">
    <property type="entry name" value="Ami_2"/>
    <property type="match status" value="1"/>
</dbReference>
<dbReference type="EMBL" id="CP110232">
    <property type="protein sequence ID" value="WEG73615.1"/>
    <property type="molecule type" value="Genomic_DNA"/>
</dbReference>
<dbReference type="KEGG" id="vie:OL234_01535"/>
<dbReference type="SUPFAM" id="SSF55846">
    <property type="entry name" value="N-acetylmuramoyl-L-alanine amidase-like"/>
    <property type="match status" value="1"/>
</dbReference>
<dbReference type="SUPFAM" id="SSF82057">
    <property type="entry name" value="Prokaryotic SH3-related domain"/>
    <property type="match status" value="3"/>
</dbReference>
<dbReference type="InterPro" id="IPR025987">
    <property type="entry name" value="GW_dom"/>
</dbReference>
<sequence length="891" mass="100136">MLKKTGCILLMSTMLLGHVTPLSSVVASEVESSVYSENNESDKNDDIQFLMLHKEVIIPFLTNLTEEDLSTEANYDIKEELVNFFAELDEENLEDSAEMSDKTDDMLAILTDVSQNSPDKTEMLAETIGELEKAETEKAEAEKAETEKVEAEKAETEKVEAEKAETEKVEAEKAETEKAEAEKAEAEKAEAKKAETEKVEAEKAEAEKVEAEKAETEKVEAEKAKAEKVEAEKAETRKVEAKKSLIKSAKEFKSPSAEIQKKIDNLTPEQMEMYVGENGTGTHDHHEEEAINQRQATTYQDVNSYIAQKGFVNPKMIIDSRFGSTPILNYAEGSPQGVVIHETANPNSTIENEVTYMFNNYQNAFVHAYASGDKIIETAPTDSASYGAGPVANAYMMHIELVRAHSFDEFARSVNNDAFWVATQLDLYGLTPSLGDANGGEGTIITHDGVSKYYGGTDHSDPTQYFASWGYDINQFFELIQKKYKDIKEDKKEYATIVSTTKIGKKYKVVDDGYYFYTKPYHTKGAEKLSQIKKYYPQGSDVFVENELVTSEGVKVYELGNGKFIDARALQDSKDVTISEKELNTTLYINSKEAWIYPRPYTKDMNRVGTTKFMYQQNVVVTKEVTNGYGTWLEFTYEDQGVLKKGWLKKSEFSEFINHKTMNNKMFVKRETSVLYSKPYVKGAKNLGKTTGMKDTVVTVTEQAETPSGVWYHVLGTVNGVKKDGWLRKTELADFIKHNKVNKKMFITKNTAVLYSRAYIPGAKNLGRTTAMKNKVVTVTEEALTGYGDWYRVAYTQAGNKKVGWLRKSELVESINNKKITKQMTINKNTAVLYNRAYTPGAKNLGRTTGLKGTKVTVTEVSETGYGTWYKTSYKQNNKLKAGWLKATDLD</sequence>
<evidence type="ECO:0000256" key="2">
    <source>
        <dbReference type="ARBA" id="ARBA00022729"/>
    </source>
</evidence>
<evidence type="ECO:0000313" key="8">
    <source>
        <dbReference type="Proteomes" id="UP001179647"/>
    </source>
</evidence>
<dbReference type="Pfam" id="PF13457">
    <property type="entry name" value="GW"/>
    <property type="match status" value="5"/>
</dbReference>
<evidence type="ECO:0000256" key="5">
    <source>
        <dbReference type="SAM" id="SignalP"/>
    </source>
</evidence>
<dbReference type="InterPro" id="IPR036505">
    <property type="entry name" value="Amidase/PGRP_sf"/>
</dbReference>
<evidence type="ECO:0000256" key="4">
    <source>
        <dbReference type="SAM" id="MobiDB-lite"/>
    </source>
</evidence>
<name>A0AAF0CV72_9ENTE</name>
<dbReference type="Proteomes" id="UP001179647">
    <property type="component" value="Chromosome"/>
</dbReference>
<dbReference type="Gene3D" id="2.30.30.170">
    <property type="match status" value="4"/>
</dbReference>
<proteinExistence type="inferred from homology"/>
<dbReference type="AlphaFoldDB" id="A0AAF0CV72"/>
<dbReference type="Gene3D" id="3.40.80.10">
    <property type="entry name" value="Peptidoglycan recognition protein-like"/>
    <property type="match status" value="1"/>
</dbReference>
<dbReference type="CDD" id="cd06583">
    <property type="entry name" value="PGRP"/>
    <property type="match status" value="1"/>
</dbReference>
<feature type="domain" description="N-acetylmuramoyl-L-alanine amidase" evidence="6">
    <location>
        <begin position="325"/>
        <end position="463"/>
    </location>
</feature>
<dbReference type="RefSeq" id="WP_275469415.1">
    <property type="nucleotide sequence ID" value="NZ_CP110232.1"/>
</dbReference>
<comment type="similarity">
    <text evidence="1">In the N-terminal section; belongs to the N-acetylmuramoyl-L-alanine amidase 2 family.</text>
</comment>
<evidence type="ECO:0000313" key="7">
    <source>
        <dbReference type="EMBL" id="WEG73615.1"/>
    </source>
</evidence>
<reference evidence="7" key="1">
    <citation type="submission" date="2022-10" db="EMBL/GenBank/DDBJ databases">
        <title>Vagococcus sp. isolated from poultry meat.</title>
        <authorList>
            <person name="Johansson P."/>
            <person name="Bjorkroth J."/>
        </authorList>
    </citation>
    <scope>NUCLEOTIDE SEQUENCE</scope>
    <source>
        <strain evidence="7">STAA11</strain>
    </source>
</reference>
<protein>
    <submittedName>
        <fullName evidence="7">GW dipeptide domain-containing protein</fullName>
    </submittedName>
</protein>
<evidence type="ECO:0000256" key="1">
    <source>
        <dbReference type="ARBA" id="ARBA00006088"/>
    </source>
</evidence>
<accession>A0AAF0CV72</accession>
<dbReference type="Pfam" id="PF01510">
    <property type="entry name" value="Amidase_2"/>
    <property type="match status" value="1"/>
</dbReference>
<evidence type="ECO:0000256" key="3">
    <source>
        <dbReference type="ARBA" id="ARBA00022737"/>
    </source>
</evidence>
<keyword evidence="8" id="KW-1185">Reference proteome</keyword>
<organism evidence="7 8">
    <name type="scientific">Vagococcus intermedius</name>
    <dbReference type="NCBI Taxonomy" id="2991418"/>
    <lineage>
        <taxon>Bacteria</taxon>
        <taxon>Bacillati</taxon>
        <taxon>Bacillota</taxon>
        <taxon>Bacilli</taxon>
        <taxon>Lactobacillales</taxon>
        <taxon>Enterococcaceae</taxon>
        <taxon>Vagococcus</taxon>
    </lineage>
</organism>
<dbReference type="GO" id="GO:0009253">
    <property type="term" value="P:peptidoglycan catabolic process"/>
    <property type="evidence" value="ECO:0007669"/>
    <property type="project" value="InterPro"/>
</dbReference>
<keyword evidence="2 5" id="KW-0732">Signal</keyword>